<accession>A0A7J6P7G0</accession>
<feature type="signal peptide" evidence="2">
    <location>
        <begin position="1"/>
        <end position="17"/>
    </location>
</feature>
<evidence type="ECO:0000313" key="4">
    <source>
        <dbReference type="Proteomes" id="UP000574390"/>
    </source>
</evidence>
<feature type="compositionally biased region" description="Basic and acidic residues" evidence="1">
    <location>
        <begin position="308"/>
        <end position="330"/>
    </location>
</feature>
<evidence type="ECO:0000256" key="2">
    <source>
        <dbReference type="SAM" id="SignalP"/>
    </source>
</evidence>
<organism evidence="3 4">
    <name type="scientific">Perkinsus olseni</name>
    <name type="common">Perkinsus atlanticus</name>
    <dbReference type="NCBI Taxonomy" id="32597"/>
    <lineage>
        <taxon>Eukaryota</taxon>
        <taxon>Sar</taxon>
        <taxon>Alveolata</taxon>
        <taxon>Perkinsozoa</taxon>
        <taxon>Perkinsea</taxon>
        <taxon>Perkinsida</taxon>
        <taxon>Perkinsidae</taxon>
        <taxon>Perkinsus</taxon>
    </lineage>
</organism>
<sequence length="942" mass="105117">MRSLIIIGVALVLSTRASNPRRLLESLFNSSKGTSRKATKFPTSTGASRVDEMRGGPEGEEAPPVANPTSPAKVVETCYLNYTTPLGSSDENGDLGGIVAYAKKLALDEASSMEYAMDYIYFWDSADKCLVPPRSSSLVEHISTIEHGLYNSEDWASHPQYAATMLWGYLYDETRKLEEEMRFYQCPEIETKVGDERVVITLAARGSGQLKFHEIEVSGTRSWKEGDIKRSQVEMLHELEQRSPRVEGAPSTKTCEEQLFEYAKEIGNGGSGGASSLILGSGDRKRYQLRAAAASSFLKSIRGKNGKAGKEKNNRQEDPDRHDNRDEGEKVSSLPGAYPVDEAGGEPAVPRTTVVNFCSLAYTCPLGSPDDKQDLGGVEAHVKGLALEEDHSSVEYALDYLYFWDSSRHNNTLTSANVLLDVNDIIPHEPSMDDKEPCSKRILRWGYGWLMGIRGTTVSAAQTYVDNERPLPPKPTALIDHISSLEEEAQRSYYIAFDPKRYPAYLWPFVYYEGRLQEQREPGLSLCPKIAADVGNEKVTVTLRGNFLLPSGKSWRKLRIHEVEVLGSLVWKTGDIKGKHVDMLHEIEKRTPGVKEGLSADMCEDQLFEYGKEIGKLKAEKHDASFAGGGEATPRAQLEQAGDVEDCYLKYTCPLGSPNENADVGGIVAHAKALVHREDLSMVEYSLDYIYFWDSSKHNNTLTRMNIIVDLPNIIRRARLVAGSTTCNAEMLMWATMGLRELQTEKRHTADKYLTDQRLVAPKPASLIKHISEMEQRMHESRDRVLLPDSEDAEHAVVWLWGYIYHETLELEAGKKLYRCPAITADVGNRRVSITLAAKGSGQLKFHEMEVVGSRVWKEGDMNVKHVALLHDIEERARKVEGGNSREACEKQLYEYGKEVYNRNTSNKDASNLALKDAATRRFQLSASVGMIYEALMGADPS</sequence>
<dbReference type="AlphaFoldDB" id="A0A7J6P7G0"/>
<reference evidence="3 4" key="1">
    <citation type="submission" date="2020-04" db="EMBL/GenBank/DDBJ databases">
        <title>Perkinsus olseni comparative genomics.</title>
        <authorList>
            <person name="Bogema D.R."/>
        </authorList>
    </citation>
    <scope>NUCLEOTIDE SEQUENCE [LARGE SCALE GENOMIC DNA]</scope>
    <source>
        <strain evidence="3">ATCC PRA-205</strain>
    </source>
</reference>
<dbReference type="EMBL" id="JABANM010036204">
    <property type="protein sequence ID" value="KAF4692094.1"/>
    <property type="molecule type" value="Genomic_DNA"/>
</dbReference>
<proteinExistence type="predicted"/>
<feature type="region of interest" description="Disordered" evidence="1">
    <location>
        <begin position="302"/>
        <end position="347"/>
    </location>
</feature>
<feature type="region of interest" description="Disordered" evidence="1">
    <location>
        <begin position="33"/>
        <end position="70"/>
    </location>
</feature>
<protein>
    <submittedName>
        <fullName evidence="3">Uncharacterized protein</fullName>
    </submittedName>
</protein>
<dbReference type="Proteomes" id="UP000574390">
    <property type="component" value="Unassembled WGS sequence"/>
</dbReference>
<gene>
    <name evidence="3" type="ORF">FOZ62_023039</name>
</gene>
<evidence type="ECO:0000256" key="1">
    <source>
        <dbReference type="SAM" id="MobiDB-lite"/>
    </source>
</evidence>
<comment type="caution">
    <text evidence="3">The sequence shown here is derived from an EMBL/GenBank/DDBJ whole genome shotgun (WGS) entry which is preliminary data.</text>
</comment>
<name>A0A7J6P7G0_PEROL</name>
<evidence type="ECO:0000313" key="3">
    <source>
        <dbReference type="EMBL" id="KAF4692094.1"/>
    </source>
</evidence>
<keyword evidence="2" id="KW-0732">Signal</keyword>
<feature type="chain" id="PRO_5029509704" evidence="2">
    <location>
        <begin position="18"/>
        <end position="942"/>
    </location>
</feature>